<accession>A0A1C7I5C7</accession>
<dbReference type="Proteomes" id="UP000092574">
    <property type="component" value="Chromosome"/>
</dbReference>
<dbReference type="EMBL" id="CP015405">
    <property type="protein sequence ID" value="ANU74816.1"/>
    <property type="molecule type" value="Genomic_DNA"/>
</dbReference>
<dbReference type="RefSeq" id="WP_065541040.1">
    <property type="nucleotide sequence ID" value="NZ_CP015405.2"/>
</dbReference>
<evidence type="ECO:0000313" key="1">
    <source>
        <dbReference type="EMBL" id="ANU74816.1"/>
    </source>
</evidence>
<protein>
    <submittedName>
        <fullName evidence="1">Uncharacterized protein</fullName>
    </submittedName>
</protein>
<evidence type="ECO:0000313" key="2">
    <source>
        <dbReference type="Proteomes" id="UP000092574"/>
    </source>
</evidence>
<dbReference type="STRING" id="1796616.A4V09_03005"/>
<sequence length="125" mass="14671">MTFNEDFLEVSIDIFDMSEELKREVYKAIEIQKVNDIKERDEWYAKNPDLKKYERVWSVKTVIIDFTYLSIVLETGQPTKYVIEVGFHDADNDLIESAASVTVDLSEYTNELKKAIVKVMVDKFF</sequence>
<name>A0A1C7I5C7_9FIRM</name>
<dbReference type="KEGG" id="byl:A4V09_03005"/>
<dbReference type="AlphaFoldDB" id="A0A1C7I5C7"/>
<proteinExistence type="predicted"/>
<dbReference type="OrthoDB" id="2047768at2"/>
<keyword evidence="2" id="KW-1185">Reference proteome</keyword>
<organism evidence="1 2">
    <name type="scientific">Blautia pseudococcoides</name>
    <dbReference type="NCBI Taxonomy" id="1796616"/>
    <lineage>
        <taxon>Bacteria</taxon>
        <taxon>Bacillati</taxon>
        <taxon>Bacillota</taxon>
        <taxon>Clostridia</taxon>
        <taxon>Lachnospirales</taxon>
        <taxon>Lachnospiraceae</taxon>
        <taxon>Blautia</taxon>
    </lineage>
</organism>
<reference evidence="1" key="1">
    <citation type="submission" date="2017-04" db="EMBL/GenBank/DDBJ databases">
        <title>Complete Genome Sequences of Twelve Strains of a Stable Defined Moderately Diverse Mouse Microbiota 2 (sDMDMm2).</title>
        <authorList>
            <person name="Uchimura Y."/>
            <person name="Wyss M."/>
            <person name="Brugiroux S."/>
            <person name="Limenitakis J.P."/>
            <person name="Stecher B."/>
            <person name="McCoy K.D."/>
            <person name="Macpherson A.J."/>
        </authorList>
    </citation>
    <scope>NUCLEOTIDE SEQUENCE</scope>
    <source>
        <strain evidence="1">YL58</strain>
    </source>
</reference>
<gene>
    <name evidence="1" type="ORF">A4V09_03005</name>
</gene>